<organism evidence="3 4">
    <name type="scientific">Ochrobactrum chromiisoli</name>
    <dbReference type="NCBI Taxonomy" id="2993941"/>
    <lineage>
        <taxon>Bacteria</taxon>
        <taxon>Pseudomonadati</taxon>
        <taxon>Pseudomonadota</taxon>
        <taxon>Alphaproteobacteria</taxon>
        <taxon>Hyphomicrobiales</taxon>
        <taxon>Brucellaceae</taxon>
        <taxon>Brucella/Ochrobactrum group</taxon>
        <taxon>Ochrobactrum</taxon>
    </lineage>
</organism>
<dbReference type="NCBIfam" id="TIGR01891">
    <property type="entry name" value="amidohydrolases"/>
    <property type="match status" value="1"/>
</dbReference>
<dbReference type="PIRSF" id="PIRSF005962">
    <property type="entry name" value="Pept_M20D_amidohydro"/>
    <property type="match status" value="1"/>
</dbReference>
<name>A0ABT3QLT4_9HYPH</name>
<dbReference type="CDD" id="cd05666">
    <property type="entry name" value="M20_Acy1-like"/>
    <property type="match status" value="1"/>
</dbReference>
<dbReference type="Proteomes" id="UP001301216">
    <property type="component" value="Unassembled WGS sequence"/>
</dbReference>
<dbReference type="PANTHER" id="PTHR11014:SF63">
    <property type="entry name" value="METALLOPEPTIDASE, PUTATIVE (AFU_ORTHOLOGUE AFUA_6G09600)-RELATED"/>
    <property type="match status" value="1"/>
</dbReference>
<evidence type="ECO:0000256" key="1">
    <source>
        <dbReference type="ARBA" id="ARBA00022801"/>
    </source>
</evidence>
<dbReference type="Gene3D" id="3.30.70.360">
    <property type="match status" value="1"/>
</dbReference>
<feature type="domain" description="Peptidase M20 dimerisation" evidence="2">
    <location>
        <begin position="185"/>
        <end position="280"/>
    </location>
</feature>
<sequence>MTDKNQGAFIDELKAIRRHLHSIPELGLEEVETSEFIASTLEKWGYALNRGLAKTGIVASLRRGNSNRSIGFRADFDALPILEETGLSYASKNSGKMHACGHDGHTTMLLGAAWSLAQDKDFSGTVHFIFQPAEENYGGAQMMIEEGLFERFPCDQVFALHNWPGLEAGKLASKAGPIAASIDALTLTVKGSGGHGAEPEKTIDPIVVASSIVMALQTIVARNVPPHQASVITVGAFNSGAVCNVIPDTAKLEVSMRATDPMIRETLRDKVEQVAKMQAASYGADVSFDWMTGYPATINDARAFEQARATVAQHFGEDSFEDLDKPFMGSEDFSFMLEKTAGAYLLIGNGDSSGLHTATYNFNDEILERGVSFFCHLAKDILGTKLVE</sequence>
<evidence type="ECO:0000259" key="2">
    <source>
        <dbReference type="Pfam" id="PF07687"/>
    </source>
</evidence>
<keyword evidence="4" id="KW-1185">Reference proteome</keyword>
<dbReference type="SUPFAM" id="SSF55031">
    <property type="entry name" value="Bacterial exopeptidase dimerisation domain"/>
    <property type="match status" value="1"/>
</dbReference>
<dbReference type="Pfam" id="PF01546">
    <property type="entry name" value="Peptidase_M20"/>
    <property type="match status" value="1"/>
</dbReference>
<dbReference type="InterPro" id="IPR036264">
    <property type="entry name" value="Bact_exopeptidase_dim_dom"/>
</dbReference>
<dbReference type="InterPro" id="IPR011650">
    <property type="entry name" value="Peptidase_M20_dimer"/>
</dbReference>
<dbReference type="Pfam" id="PF07687">
    <property type="entry name" value="M20_dimer"/>
    <property type="match status" value="1"/>
</dbReference>
<accession>A0ABT3QLT4</accession>
<proteinExistence type="predicted"/>
<evidence type="ECO:0000313" key="3">
    <source>
        <dbReference type="EMBL" id="MCX2696542.1"/>
    </source>
</evidence>
<gene>
    <name evidence="3" type="ORF">OPR82_07110</name>
</gene>
<dbReference type="InterPro" id="IPR017439">
    <property type="entry name" value="Amidohydrolase"/>
</dbReference>
<dbReference type="PANTHER" id="PTHR11014">
    <property type="entry name" value="PEPTIDASE M20 FAMILY MEMBER"/>
    <property type="match status" value="1"/>
</dbReference>
<dbReference type="SUPFAM" id="SSF53187">
    <property type="entry name" value="Zn-dependent exopeptidases"/>
    <property type="match status" value="1"/>
</dbReference>
<protein>
    <submittedName>
        <fullName evidence="3">M20 family metallopeptidase</fullName>
    </submittedName>
</protein>
<dbReference type="InterPro" id="IPR002933">
    <property type="entry name" value="Peptidase_M20"/>
</dbReference>
<evidence type="ECO:0000313" key="4">
    <source>
        <dbReference type="Proteomes" id="UP001301216"/>
    </source>
</evidence>
<dbReference type="Gene3D" id="3.40.630.10">
    <property type="entry name" value="Zn peptidases"/>
    <property type="match status" value="1"/>
</dbReference>
<comment type="caution">
    <text evidence="3">The sequence shown here is derived from an EMBL/GenBank/DDBJ whole genome shotgun (WGS) entry which is preliminary data.</text>
</comment>
<keyword evidence="1" id="KW-0378">Hydrolase</keyword>
<dbReference type="RefSeq" id="WP_265983971.1">
    <property type="nucleotide sequence ID" value="NZ_JAPHAV010000002.1"/>
</dbReference>
<reference evidence="3 4" key="1">
    <citation type="submission" date="2022-11" db="EMBL/GenBank/DDBJ databases">
        <title>Brucella sp. YY2X, whole genome shotgun sequencing project.</title>
        <authorList>
            <person name="Yang Y."/>
        </authorList>
    </citation>
    <scope>NUCLEOTIDE SEQUENCE [LARGE SCALE GENOMIC DNA]</scope>
    <source>
        <strain evidence="3 4">YY2X</strain>
    </source>
</reference>
<dbReference type="EMBL" id="JAPHAV010000002">
    <property type="protein sequence ID" value="MCX2696542.1"/>
    <property type="molecule type" value="Genomic_DNA"/>
</dbReference>